<evidence type="ECO:0000256" key="1">
    <source>
        <dbReference type="ARBA" id="ARBA00022574"/>
    </source>
</evidence>
<dbReference type="PRINTS" id="PR00320">
    <property type="entry name" value="GPROTEINBRPT"/>
</dbReference>
<feature type="compositionally biased region" description="Basic and acidic residues" evidence="4">
    <location>
        <begin position="122"/>
        <end position="134"/>
    </location>
</feature>
<dbReference type="Proteomes" id="UP000677228">
    <property type="component" value="Unassembled WGS sequence"/>
</dbReference>
<evidence type="ECO:0000313" key="7">
    <source>
        <dbReference type="Proteomes" id="UP000677228"/>
    </source>
</evidence>
<feature type="region of interest" description="Disordered" evidence="4">
    <location>
        <begin position="119"/>
        <end position="143"/>
    </location>
</feature>
<evidence type="ECO:0000256" key="2">
    <source>
        <dbReference type="ARBA" id="ARBA00022737"/>
    </source>
</evidence>
<evidence type="ECO:0000256" key="3">
    <source>
        <dbReference type="PROSITE-ProRule" id="PRU00221"/>
    </source>
</evidence>
<evidence type="ECO:0000313" key="5">
    <source>
        <dbReference type="EMBL" id="CAF1635084.1"/>
    </source>
</evidence>
<dbReference type="InterPro" id="IPR001680">
    <property type="entry name" value="WD40_rpt"/>
</dbReference>
<proteinExistence type="predicted"/>
<dbReference type="PANTHER" id="PTHR19848:SF8">
    <property type="entry name" value="F-BOX AND WD REPEAT DOMAIN CONTAINING 7"/>
    <property type="match status" value="1"/>
</dbReference>
<feature type="repeat" description="WD" evidence="3">
    <location>
        <begin position="77"/>
        <end position="117"/>
    </location>
</feature>
<dbReference type="InterPro" id="IPR020472">
    <property type="entry name" value="WD40_PAC1"/>
</dbReference>
<evidence type="ECO:0000313" key="6">
    <source>
        <dbReference type="EMBL" id="CAF4465091.1"/>
    </source>
</evidence>
<accession>A0A8S2G9S8</accession>
<dbReference type="Proteomes" id="UP000682733">
    <property type="component" value="Unassembled WGS sequence"/>
</dbReference>
<dbReference type="PROSITE" id="PS50082">
    <property type="entry name" value="WD_REPEATS_2"/>
    <property type="match status" value="2"/>
</dbReference>
<name>A0A8S2G9S8_9BILA</name>
<sequence length="143" mass="16024">SHVRALAVLTNGELASGSFDKTIKIWNPKDGTVKRTLKAHFPVWILISLPNGDLVSGSNANSIIIWNPINGTLKKELISHTNWIRAFAVFSNEDLASGSVDKTVKIWNPRDGTLKRTFSTSNKERENHTNELRKYTSPTKLLR</sequence>
<dbReference type="EMBL" id="CAJNOK010060267">
    <property type="protein sequence ID" value="CAF1635084.1"/>
    <property type="molecule type" value="Genomic_DNA"/>
</dbReference>
<protein>
    <submittedName>
        <fullName evidence="5">Uncharacterized protein</fullName>
    </submittedName>
</protein>
<dbReference type="InterPro" id="IPR036322">
    <property type="entry name" value="WD40_repeat_dom_sf"/>
</dbReference>
<feature type="repeat" description="WD" evidence="3">
    <location>
        <begin position="14"/>
        <end position="36"/>
    </location>
</feature>
<evidence type="ECO:0000256" key="4">
    <source>
        <dbReference type="SAM" id="MobiDB-lite"/>
    </source>
</evidence>
<feature type="non-terminal residue" evidence="5">
    <location>
        <position position="1"/>
    </location>
</feature>
<organism evidence="5 7">
    <name type="scientific">Didymodactylos carnosus</name>
    <dbReference type="NCBI Taxonomy" id="1234261"/>
    <lineage>
        <taxon>Eukaryota</taxon>
        <taxon>Metazoa</taxon>
        <taxon>Spiralia</taxon>
        <taxon>Gnathifera</taxon>
        <taxon>Rotifera</taxon>
        <taxon>Eurotatoria</taxon>
        <taxon>Bdelloidea</taxon>
        <taxon>Philodinida</taxon>
        <taxon>Philodinidae</taxon>
        <taxon>Didymodactylos</taxon>
    </lineage>
</organism>
<dbReference type="SUPFAM" id="SSF50978">
    <property type="entry name" value="WD40 repeat-like"/>
    <property type="match status" value="1"/>
</dbReference>
<comment type="caution">
    <text evidence="5">The sequence shown here is derived from an EMBL/GenBank/DDBJ whole genome shotgun (WGS) entry which is preliminary data.</text>
</comment>
<reference evidence="5" key="1">
    <citation type="submission" date="2021-02" db="EMBL/GenBank/DDBJ databases">
        <authorList>
            <person name="Nowell W R."/>
        </authorList>
    </citation>
    <scope>NUCLEOTIDE SEQUENCE</scope>
</reference>
<dbReference type="PANTHER" id="PTHR19848">
    <property type="entry name" value="WD40 REPEAT PROTEIN"/>
    <property type="match status" value="1"/>
</dbReference>
<dbReference type="AlphaFoldDB" id="A0A8S2G9S8"/>
<dbReference type="EMBL" id="CAJOBA010086344">
    <property type="protein sequence ID" value="CAF4465091.1"/>
    <property type="molecule type" value="Genomic_DNA"/>
</dbReference>
<keyword evidence="1 3" id="KW-0853">WD repeat</keyword>
<dbReference type="SMART" id="SM00320">
    <property type="entry name" value="WD40"/>
    <property type="match status" value="3"/>
</dbReference>
<dbReference type="Gene3D" id="2.130.10.10">
    <property type="entry name" value="YVTN repeat-like/Quinoprotein amine dehydrogenase"/>
    <property type="match status" value="1"/>
</dbReference>
<keyword evidence="2" id="KW-0677">Repeat</keyword>
<dbReference type="InterPro" id="IPR015943">
    <property type="entry name" value="WD40/YVTN_repeat-like_dom_sf"/>
</dbReference>
<gene>
    <name evidence="5" type="ORF">OVA965_LOCUS43953</name>
    <name evidence="6" type="ORF">TMI583_LOCUS46439</name>
</gene>
<dbReference type="Pfam" id="PF00400">
    <property type="entry name" value="WD40"/>
    <property type="match status" value="3"/>
</dbReference>